<feature type="compositionally biased region" description="Basic and acidic residues" evidence="7">
    <location>
        <begin position="10"/>
        <end position="20"/>
    </location>
</feature>
<feature type="transmembrane region" description="Helical" evidence="8">
    <location>
        <begin position="296"/>
        <end position="317"/>
    </location>
</feature>
<dbReference type="AlphaFoldDB" id="A0A4R3YJZ8"/>
<feature type="domain" description="Major facilitator superfamily (MFS) profile" evidence="9">
    <location>
        <begin position="43"/>
        <end position="492"/>
    </location>
</feature>
<feature type="transmembrane region" description="Helical" evidence="8">
    <location>
        <begin position="257"/>
        <end position="275"/>
    </location>
</feature>
<evidence type="ECO:0000256" key="2">
    <source>
        <dbReference type="ARBA" id="ARBA00022448"/>
    </source>
</evidence>
<evidence type="ECO:0000256" key="3">
    <source>
        <dbReference type="ARBA" id="ARBA00022475"/>
    </source>
</evidence>
<evidence type="ECO:0000256" key="6">
    <source>
        <dbReference type="ARBA" id="ARBA00023136"/>
    </source>
</evidence>
<evidence type="ECO:0000256" key="4">
    <source>
        <dbReference type="ARBA" id="ARBA00022692"/>
    </source>
</evidence>
<feature type="transmembrane region" description="Helical" evidence="8">
    <location>
        <begin position="387"/>
        <end position="413"/>
    </location>
</feature>
<evidence type="ECO:0000313" key="10">
    <source>
        <dbReference type="EMBL" id="TCV93035.1"/>
    </source>
</evidence>
<feature type="transmembrane region" description="Helical" evidence="8">
    <location>
        <begin position="197"/>
        <end position="218"/>
    </location>
</feature>
<dbReference type="PANTHER" id="PTHR42718">
    <property type="entry name" value="MAJOR FACILITATOR SUPERFAMILY MULTIDRUG TRANSPORTER MFSC"/>
    <property type="match status" value="1"/>
</dbReference>
<evidence type="ECO:0000256" key="5">
    <source>
        <dbReference type="ARBA" id="ARBA00022989"/>
    </source>
</evidence>
<keyword evidence="2" id="KW-0813">Transport</keyword>
<feature type="transmembrane region" description="Helical" evidence="8">
    <location>
        <begin position="167"/>
        <end position="185"/>
    </location>
</feature>
<dbReference type="EMBL" id="SMCR01000010">
    <property type="protein sequence ID" value="TCV93035.1"/>
    <property type="molecule type" value="Genomic_DNA"/>
</dbReference>
<feature type="transmembrane region" description="Helical" evidence="8">
    <location>
        <begin position="230"/>
        <end position="251"/>
    </location>
</feature>
<gene>
    <name evidence="10" type="ORF">EDC52_11067</name>
</gene>
<dbReference type="PROSITE" id="PS50850">
    <property type="entry name" value="MFS"/>
    <property type="match status" value="1"/>
</dbReference>
<dbReference type="GO" id="GO:0022857">
    <property type="term" value="F:transmembrane transporter activity"/>
    <property type="evidence" value="ECO:0007669"/>
    <property type="project" value="InterPro"/>
</dbReference>
<evidence type="ECO:0000259" key="9">
    <source>
        <dbReference type="PROSITE" id="PS50850"/>
    </source>
</evidence>
<feature type="transmembrane region" description="Helical" evidence="8">
    <location>
        <begin position="36"/>
        <end position="53"/>
    </location>
</feature>
<feature type="transmembrane region" description="Helical" evidence="8">
    <location>
        <begin position="83"/>
        <end position="102"/>
    </location>
</feature>
<dbReference type="OrthoDB" id="9812221at2"/>
<dbReference type="Pfam" id="PF07690">
    <property type="entry name" value="MFS_1"/>
    <property type="match status" value="1"/>
</dbReference>
<keyword evidence="11" id="KW-1185">Reference proteome</keyword>
<dbReference type="Gene3D" id="1.20.1250.20">
    <property type="entry name" value="MFS general substrate transporter like domains"/>
    <property type="match status" value="1"/>
</dbReference>
<feature type="region of interest" description="Disordered" evidence="7">
    <location>
        <begin position="1"/>
        <end position="36"/>
    </location>
</feature>
<evidence type="ECO:0000256" key="7">
    <source>
        <dbReference type="SAM" id="MobiDB-lite"/>
    </source>
</evidence>
<keyword evidence="6 8" id="KW-0472">Membrane</keyword>
<protein>
    <submittedName>
        <fullName evidence="10">EmrB/QacA subfamily drug resistance transporter</fullName>
    </submittedName>
</protein>
<keyword evidence="3" id="KW-1003">Cell membrane</keyword>
<feature type="transmembrane region" description="Helical" evidence="8">
    <location>
        <begin position="425"/>
        <end position="444"/>
    </location>
</feature>
<comment type="subcellular location">
    <subcellularLocation>
        <location evidence="1">Cell membrane</location>
        <topology evidence="1">Multi-pass membrane protein</topology>
    </subcellularLocation>
</comment>
<dbReference type="RefSeq" id="WP_131866941.1">
    <property type="nucleotide sequence ID" value="NZ_SMCR01000010.1"/>
</dbReference>
<evidence type="ECO:0000256" key="1">
    <source>
        <dbReference type="ARBA" id="ARBA00004651"/>
    </source>
</evidence>
<keyword evidence="4 8" id="KW-0812">Transmembrane</keyword>
<reference evidence="10 11" key="1">
    <citation type="submission" date="2019-03" db="EMBL/GenBank/DDBJ databases">
        <title>Genomic Encyclopedia of Type Strains, Phase IV (KMG-IV): sequencing the most valuable type-strain genomes for metagenomic binning, comparative biology and taxonomic classification.</title>
        <authorList>
            <person name="Goeker M."/>
        </authorList>
    </citation>
    <scope>NUCLEOTIDE SEQUENCE [LARGE SCALE GENOMIC DNA]</scope>
    <source>
        <strain evidence="10 11">DSM 19580</strain>
    </source>
</reference>
<accession>A0A4R3YJZ8</accession>
<dbReference type="Gene3D" id="1.20.1720.10">
    <property type="entry name" value="Multidrug resistance protein D"/>
    <property type="match status" value="1"/>
</dbReference>
<evidence type="ECO:0000313" key="11">
    <source>
        <dbReference type="Proteomes" id="UP000295719"/>
    </source>
</evidence>
<proteinExistence type="predicted"/>
<dbReference type="InterPro" id="IPR020846">
    <property type="entry name" value="MFS_dom"/>
</dbReference>
<dbReference type="PANTHER" id="PTHR42718:SF46">
    <property type="entry name" value="BLR6921 PROTEIN"/>
    <property type="match status" value="1"/>
</dbReference>
<feature type="transmembrane region" description="Helical" evidence="8">
    <location>
        <begin position="464"/>
        <end position="485"/>
    </location>
</feature>
<feature type="transmembrane region" description="Helical" evidence="8">
    <location>
        <begin position="134"/>
        <end position="155"/>
    </location>
</feature>
<feature type="transmembrane region" description="Helical" evidence="8">
    <location>
        <begin position="109"/>
        <end position="128"/>
    </location>
</feature>
<feature type="transmembrane region" description="Helical" evidence="8">
    <location>
        <begin position="362"/>
        <end position="381"/>
    </location>
</feature>
<organism evidence="10 11">
    <name type="scientific">Biostraticola tofi</name>
    <dbReference type="NCBI Taxonomy" id="466109"/>
    <lineage>
        <taxon>Bacteria</taxon>
        <taxon>Pseudomonadati</taxon>
        <taxon>Pseudomonadota</taxon>
        <taxon>Gammaproteobacteria</taxon>
        <taxon>Enterobacterales</taxon>
        <taxon>Bruguierivoracaceae</taxon>
        <taxon>Biostraticola</taxon>
    </lineage>
</organism>
<feature type="transmembrane region" description="Helical" evidence="8">
    <location>
        <begin position="329"/>
        <end position="350"/>
    </location>
</feature>
<dbReference type="Proteomes" id="UP000295719">
    <property type="component" value="Unassembled WGS sequence"/>
</dbReference>
<dbReference type="InterPro" id="IPR036259">
    <property type="entry name" value="MFS_trans_sf"/>
</dbReference>
<dbReference type="SUPFAM" id="SSF103473">
    <property type="entry name" value="MFS general substrate transporter"/>
    <property type="match status" value="1"/>
</dbReference>
<name>A0A4R3YJZ8_9GAMM</name>
<comment type="caution">
    <text evidence="10">The sequence shown here is derived from an EMBL/GenBank/DDBJ whole genome shotgun (WGS) entry which is preliminary data.</text>
</comment>
<evidence type="ECO:0000256" key="8">
    <source>
        <dbReference type="SAM" id="Phobius"/>
    </source>
</evidence>
<dbReference type="InterPro" id="IPR011701">
    <property type="entry name" value="MFS"/>
</dbReference>
<sequence>MTKVSAASHSIDDESQHRDSQAASEAGSVPDPTPPASRGLSGMALLVAGAFFMEYLDGTVIATALPQMAVSFGVAAIDLNIGMSAYLLTLAVLIPASGWVAERFGARQVFVAALAIFTLASVLCGLTQTVPQFVMMRILQGAGGAMMVPVGRLAVLRSTPKSQLIKAIATLTWPALVAPILGPPLGGFITDYANWRWIFFINLPLGLFAMVAAVKLIPNPPLNCRPPFDAYGFIASAIAMLCLVYGLELTGSRHAELLLIIAWLVPGIVAMLLTLRHLKNASQPMIRLDSLRILTFNVTMAGGSLFRMSIGAVPFLLPLMFQVGFGMDALHAGVLVLAVFAGNLAMKPATTPLIRLLGFKRLLLVNGTLSAMALLACAFLTPSTPDWLTMAVLFFGGLCRSMQFTGISTLAFADIPQDEMANANTLFSTAIQLSIGLGITIGAIGVRLGEHLTPLLGLEHLPGISYRLAFVLITLMSLIGLLDLLRLPANAGEQVSRKTRPGVN</sequence>
<keyword evidence="5 8" id="KW-1133">Transmembrane helix</keyword>
<dbReference type="GO" id="GO:0005886">
    <property type="term" value="C:plasma membrane"/>
    <property type="evidence" value="ECO:0007669"/>
    <property type="project" value="UniProtKB-SubCell"/>
</dbReference>